<evidence type="ECO:0000256" key="1">
    <source>
        <dbReference type="SAM" id="Phobius"/>
    </source>
</evidence>
<keyword evidence="1" id="KW-0812">Transmembrane</keyword>
<keyword evidence="3" id="KW-0282">Flagellum</keyword>
<keyword evidence="1" id="KW-1133">Transmembrane helix</keyword>
<keyword evidence="1" id="KW-0472">Membrane</keyword>
<dbReference type="Pfam" id="PF26371">
    <property type="entry name" value="AftB_C"/>
    <property type="match status" value="1"/>
</dbReference>
<feature type="transmembrane region" description="Helical" evidence="1">
    <location>
        <begin position="232"/>
        <end position="253"/>
    </location>
</feature>
<feature type="transmembrane region" description="Helical" evidence="1">
    <location>
        <begin position="373"/>
        <end position="392"/>
    </location>
</feature>
<feature type="transmembrane region" description="Helical" evidence="1">
    <location>
        <begin position="343"/>
        <end position="361"/>
    </location>
</feature>
<proteinExistence type="predicted"/>
<gene>
    <name evidence="3" type="primary">zomB</name>
    <name evidence="3" type="ORF">GCM10023147_09010</name>
</gene>
<accession>A0ABP8J7J7</accession>
<feature type="transmembrane region" description="Helical" evidence="1">
    <location>
        <begin position="283"/>
        <end position="304"/>
    </location>
</feature>
<feature type="transmembrane region" description="Helical" evidence="1">
    <location>
        <begin position="156"/>
        <end position="174"/>
    </location>
</feature>
<dbReference type="InterPro" id="IPR058983">
    <property type="entry name" value="AftB_C"/>
</dbReference>
<evidence type="ECO:0000313" key="3">
    <source>
        <dbReference type="EMBL" id="GAA4386158.1"/>
    </source>
</evidence>
<reference evidence="4" key="1">
    <citation type="journal article" date="2019" name="Int. J. Syst. Evol. Microbiol.">
        <title>The Global Catalogue of Microorganisms (GCM) 10K type strain sequencing project: providing services to taxonomists for standard genome sequencing and annotation.</title>
        <authorList>
            <consortium name="The Broad Institute Genomics Platform"/>
            <consortium name="The Broad Institute Genome Sequencing Center for Infectious Disease"/>
            <person name="Wu L."/>
            <person name="Ma J."/>
        </authorList>
    </citation>
    <scope>NUCLEOTIDE SEQUENCE [LARGE SCALE GENOMIC DNA]</scope>
    <source>
        <strain evidence="4">JCM 17688</strain>
    </source>
</reference>
<evidence type="ECO:0000313" key="4">
    <source>
        <dbReference type="Proteomes" id="UP001500635"/>
    </source>
</evidence>
<dbReference type="Proteomes" id="UP001500635">
    <property type="component" value="Unassembled WGS sequence"/>
</dbReference>
<dbReference type="InterPro" id="IPR048243">
    <property type="entry name" value="AftB-like"/>
</dbReference>
<evidence type="ECO:0000259" key="2">
    <source>
        <dbReference type="Pfam" id="PF26371"/>
    </source>
</evidence>
<feature type="transmembrane region" description="Helical" evidence="1">
    <location>
        <begin position="413"/>
        <end position="432"/>
    </location>
</feature>
<feature type="transmembrane region" description="Helical" evidence="1">
    <location>
        <begin position="90"/>
        <end position="115"/>
    </location>
</feature>
<keyword evidence="4" id="KW-1185">Reference proteome</keyword>
<name>A0ABP8J7J7_9ACTN</name>
<dbReference type="EMBL" id="BAABFR010000009">
    <property type="protein sequence ID" value="GAA4386158.1"/>
    <property type="molecule type" value="Genomic_DNA"/>
</dbReference>
<feature type="transmembrane region" description="Helical" evidence="1">
    <location>
        <begin position="186"/>
        <end position="204"/>
    </location>
</feature>
<keyword evidence="3" id="KW-0969">Cilium</keyword>
<feature type="transmembrane region" description="Helical" evidence="1">
    <location>
        <begin position="127"/>
        <end position="144"/>
    </location>
</feature>
<dbReference type="NCBIfam" id="NF041480">
    <property type="entry name" value="flag_mot_ctl_ZomB"/>
    <property type="match status" value="1"/>
</dbReference>
<keyword evidence="3" id="KW-0966">Cell projection</keyword>
<feature type="transmembrane region" description="Helical" evidence="1">
    <location>
        <begin position="12"/>
        <end position="32"/>
    </location>
</feature>
<comment type="caution">
    <text evidence="3">The sequence shown here is derived from an EMBL/GenBank/DDBJ whole genome shotgun (WGS) entry which is preliminary data.</text>
</comment>
<organism evidence="3 4">
    <name type="scientific">Tsukamurella soli</name>
    <dbReference type="NCBI Taxonomy" id="644556"/>
    <lineage>
        <taxon>Bacteria</taxon>
        <taxon>Bacillati</taxon>
        <taxon>Actinomycetota</taxon>
        <taxon>Actinomycetes</taxon>
        <taxon>Mycobacteriales</taxon>
        <taxon>Tsukamurellaceae</taxon>
        <taxon>Tsukamurella</taxon>
    </lineage>
</organism>
<feature type="domain" description="Terminal beta-(1-&gt;2)-arabinofuranosyltransferase C-terminal" evidence="2">
    <location>
        <begin position="499"/>
        <end position="633"/>
    </location>
</feature>
<protein>
    <submittedName>
        <fullName evidence="3">Flagellar motor control protein ZomB</fullName>
    </submittedName>
</protein>
<sequence length="665" mass="73708">MRAELRDAVPLPRLTLWIGVLVSAVLFGYGAWQRRWIADDGLIVLRTVRNLLAGNGPVFNVGERVEVNTSAAWTYVVWFFTWISGEQIEYVVLTVTMVLTILTLPLAMLGTARLYKGGGDWSRLRRGLLLLPAGGFVYMALPPARDFATSGLEQSLTLFWIAGMWWLAVAWSQHDPDEVTVRARRTGWAVTLGLAFVAGLSWLVRPDMTLIAAMVLLVMVVAPIGAVRRVAIVVVAGVLPLGYQIFRMGYYGLPVPNTAIAKDANGSKWGQGFIYLFNLIDPYALWLPVVLLVLVAPVVLFIVAGARAGRVPEQATRHRRTRRGGSRGRGGVAGLRARLRSPGVMVALFVVGGLLEGAYWLRQGGDFMAGRVLLAPLFLLLLPVLVLPLRLPAAQADRAGGRLTAAARLAGDYSGAAAVVLVWALVIGWAVYASTFRGLPDGTYIGRSGIVDERAFYSLQTGHAHPDTAEDYLDYPRMQSLQQILAATPRGGVYMPSWDYDWWYLDPMPYPLEKGMVDRQTVFFLNLGMTSMNTDLSVRIWDQVGLAWPMATHTARLVDGRIGHDKDQYPDWAIAEAKSFPKHPLLPWMVDPDWVNQARVALQCPAIVQLRQSYSAPLTWDLFKRNIKLSFATMKFRIDRVPKYTLEMCGQKVPPPLTDAQKNVR</sequence>
<feature type="transmembrane region" description="Helical" evidence="1">
    <location>
        <begin position="210"/>
        <end position="227"/>
    </location>
</feature>